<proteinExistence type="predicted"/>
<keyword evidence="2" id="KW-1185">Reference proteome</keyword>
<dbReference type="Proteomes" id="UP001054945">
    <property type="component" value="Unassembled WGS sequence"/>
</dbReference>
<accession>A0AAV4XK55</accession>
<dbReference type="AlphaFoldDB" id="A0AAV4XK55"/>
<protein>
    <submittedName>
        <fullName evidence="1">Uncharacterized protein</fullName>
    </submittedName>
</protein>
<sequence length="66" mass="7584">MGLIPAEKLFWLQKTQKRKQCRCRKAPSFKHAPFVHHLKDPDPYRLSSQQAVCAAALFIASEAYIL</sequence>
<organism evidence="1 2">
    <name type="scientific">Caerostris extrusa</name>
    <name type="common">Bark spider</name>
    <name type="synonym">Caerostris bankana</name>
    <dbReference type="NCBI Taxonomy" id="172846"/>
    <lineage>
        <taxon>Eukaryota</taxon>
        <taxon>Metazoa</taxon>
        <taxon>Ecdysozoa</taxon>
        <taxon>Arthropoda</taxon>
        <taxon>Chelicerata</taxon>
        <taxon>Arachnida</taxon>
        <taxon>Araneae</taxon>
        <taxon>Araneomorphae</taxon>
        <taxon>Entelegynae</taxon>
        <taxon>Araneoidea</taxon>
        <taxon>Araneidae</taxon>
        <taxon>Caerostris</taxon>
    </lineage>
</organism>
<gene>
    <name evidence="1" type="ORF">CEXT_625851</name>
</gene>
<dbReference type="EMBL" id="BPLR01017918">
    <property type="protein sequence ID" value="GIY95470.1"/>
    <property type="molecule type" value="Genomic_DNA"/>
</dbReference>
<evidence type="ECO:0000313" key="2">
    <source>
        <dbReference type="Proteomes" id="UP001054945"/>
    </source>
</evidence>
<evidence type="ECO:0000313" key="1">
    <source>
        <dbReference type="EMBL" id="GIY95470.1"/>
    </source>
</evidence>
<comment type="caution">
    <text evidence="1">The sequence shown here is derived from an EMBL/GenBank/DDBJ whole genome shotgun (WGS) entry which is preliminary data.</text>
</comment>
<reference evidence="1 2" key="1">
    <citation type="submission" date="2021-06" db="EMBL/GenBank/DDBJ databases">
        <title>Caerostris extrusa draft genome.</title>
        <authorList>
            <person name="Kono N."/>
            <person name="Arakawa K."/>
        </authorList>
    </citation>
    <scope>NUCLEOTIDE SEQUENCE [LARGE SCALE GENOMIC DNA]</scope>
</reference>
<name>A0AAV4XK55_CAEEX</name>